<dbReference type="PROSITE" id="PS50268">
    <property type="entry name" value="CADHERIN_2"/>
    <property type="match status" value="4"/>
</dbReference>
<dbReference type="GO" id="GO:0045216">
    <property type="term" value="P:cell-cell junction organization"/>
    <property type="evidence" value="ECO:0007669"/>
    <property type="project" value="UniProtKB-ARBA"/>
</dbReference>
<keyword evidence="10 16" id="KW-0130">Cell adhesion</keyword>
<evidence type="ECO:0000256" key="10">
    <source>
        <dbReference type="ARBA" id="ARBA00022889"/>
    </source>
</evidence>
<dbReference type="PRINTS" id="PR01819">
    <property type="entry name" value="DESMOGLEIN"/>
</dbReference>
<dbReference type="PROSITE" id="PS00232">
    <property type="entry name" value="CADHERIN_1"/>
    <property type="match status" value="2"/>
</dbReference>
<protein>
    <submittedName>
        <fullName evidence="20">Si:ch73-74h11.1</fullName>
    </submittedName>
</protein>
<evidence type="ECO:0000256" key="4">
    <source>
        <dbReference type="ARBA" id="ARBA00022685"/>
    </source>
</evidence>
<evidence type="ECO:0000256" key="15">
    <source>
        <dbReference type="PROSITE-ProRule" id="PRU00043"/>
    </source>
</evidence>
<dbReference type="GO" id="GO:0055113">
    <property type="term" value="P:epiboly involved in gastrulation with mouth forming second"/>
    <property type="evidence" value="ECO:0007669"/>
    <property type="project" value="UniProtKB-ARBA"/>
</dbReference>
<keyword evidence="12" id="KW-1133">Transmembrane helix</keyword>
<dbReference type="FunFam" id="2.60.40.60:FF:000011">
    <property type="entry name" value="Cadherin 1"/>
    <property type="match status" value="1"/>
</dbReference>
<comment type="subcellular location">
    <subcellularLocation>
        <location evidence="2">Cell junction</location>
        <location evidence="2">Desmosome</location>
    </subcellularLocation>
    <subcellularLocation>
        <location evidence="1 16">Cell membrane</location>
        <topology evidence="1 16">Single-pass type I membrane protein</topology>
    </subcellularLocation>
</comment>
<evidence type="ECO:0000313" key="21">
    <source>
        <dbReference type="Proteomes" id="UP000472263"/>
    </source>
</evidence>
<keyword evidence="6" id="KW-0479">Metal-binding</keyword>
<evidence type="ECO:0000256" key="6">
    <source>
        <dbReference type="ARBA" id="ARBA00022723"/>
    </source>
</evidence>
<dbReference type="InterPro" id="IPR002126">
    <property type="entry name" value="Cadherin-like_dom"/>
</dbReference>
<dbReference type="InterPro" id="IPR020894">
    <property type="entry name" value="Cadherin_CS"/>
</dbReference>
<reference evidence="20" key="3">
    <citation type="submission" date="2025-09" db="UniProtKB">
        <authorList>
            <consortium name="Ensembl"/>
        </authorList>
    </citation>
    <scope>IDENTIFICATION</scope>
</reference>
<dbReference type="FunCoup" id="A0A667WU57">
    <property type="interactions" value="946"/>
</dbReference>
<dbReference type="FunFam" id="2.60.40.60:FF:000068">
    <property type="entry name" value="Desmoglein 1"/>
    <property type="match status" value="1"/>
</dbReference>
<dbReference type="Gene3D" id="4.10.900.10">
    <property type="entry name" value="TCF3-CBD (Catenin binding domain)"/>
    <property type="match status" value="1"/>
</dbReference>
<dbReference type="FunFam" id="2.60.40.60:FF:000346">
    <property type="entry name" value="Desmocollin b"/>
    <property type="match status" value="1"/>
</dbReference>
<feature type="region of interest" description="Disordered" evidence="18">
    <location>
        <begin position="848"/>
        <end position="868"/>
    </location>
</feature>
<keyword evidence="8" id="KW-0677">Repeat</keyword>
<organism evidence="20 21">
    <name type="scientific">Myripristis murdjan</name>
    <name type="common">pinecone soldierfish</name>
    <dbReference type="NCBI Taxonomy" id="586833"/>
    <lineage>
        <taxon>Eukaryota</taxon>
        <taxon>Metazoa</taxon>
        <taxon>Chordata</taxon>
        <taxon>Craniata</taxon>
        <taxon>Vertebrata</taxon>
        <taxon>Euteleostomi</taxon>
        <taxon>Actinopterygii</taxon>
        <taxon>Neopterygii</taxon>
        <taxon>Teleostei</taxon>
        <taxon>Neoteleostei</taxon>
        <taxon>Acanthomorphata</taxon>
        <taxon>Holocentriformes</taxon>
        <taxon>Holocentridae</taxon>
        <taxon>Myripristis</taxon>
    </lineage>
</organism>
<dbReference type="GO" id="GO:0030057">
    <property type="term" value="C:desmosome"/>
    <property type="evidence" value="ECO:0007669"/>
    <property type="project" value="UniProtKB-SubCell"/>
</dbReference>
<evidence type="ECO:0000256" key="11">
    <source>
        <dbReference type="ARBA" id="ARBA00022949"/>
    </source>
</evidence>
<evidence type="ECO:0000256" key="7">
    <source>
        <dbReference type="ARBA" id="ARBA00022729"/>
    </source>
</evidence>
<evidence type="ECO:0000256" key="18">
    <source>
        <dbReference type="SAM" id="MobiDB-lite"/>
    </source>
</evidence>
<dbReference type="FunFam" id="4.10.900.10:FF:000003">
    <property type="entry name" value="Desmoglein 1"/>
    <property type="match status" value="1"/>
</dbReference>
<proteinExistence type="predicted"/>
<name>A0A667WU57_9TELE</name>
<dbReference type="InterPro" id="IPR009122">
    <property type="entry name" value="Desmosomal_cadherin"/>
</dbReference>
<feature type="domain" description="Cadherin" evidence="19">
    <location>
        <begin position="50"/>
        <end position="132"/>
    </location>
</feature>
<keyword evidence="14" id="KW-0325">Glycoprotein</keyword>
<dbReference type="PRINTS" id="PR01818">
    <property type="entry name" value="DESMOCADHERN"/>
</dbReference>
<comment type="function">
    <text evidence="17">A component of desmosome cell-cell junctions which are required for positive regulation of cellular adhesion. Involved in the interaction of plaque proteins and intermediate filaments mediating cell-cell adhesion.</text>
</comment>
<sequence length="1061" mass="114455">KQQRRVHSARAASRKPKVLKRRKREWILPPAKLYENQDYTKREFIAKIRSDLDTKEKVEYFLSGPGADKVPINLFRVDRETGFVRVTDILDREKQPFYNLTGVAKYTNGTPAEADIPLMVTVLDKNDNPPYFELHVGNVTESSKKGTELELYDDDQAGTINSDIAYTIISQEPAGTGHMFRIEKKTGKLYVKEPTLDRETHDFYKLVIQGVDMGGGPKGLTGTGTVEIKVLDINDNVPTLEKKEYDGTVDENVADVVVMRIKAIDKDLEHTDNWLAVFDIAKGNEDGLFSIETDKETNEGVLKLIKAVDFEEVQNLELGLLIENVAPFVVGQAVAMDVDVQVGEGGGGLGVGAGGKPGPGLGPGAGLKPGPKPAKKKKPKAPGKSYPVKIAVKNLPEGPEFKPSTKPVPVSEDPNEMPEDGVITVFSAIDPDNGKQAEDVTYAKAFDPDNWLTIDEETAEIKLNKVPDRESKFLKNGTYVAKILCITKDMPSKTATGTLAIQVVDSNDHCPSLTTNYENVCADEKTVYVTGFDEDVKPNSAPFSFRIVPEGTKGNWDVEVINETTAALHSHEPLWPGEYELEVEVKDAQGLSCPSNEVFKVEVCTCTDTGGCGMTRAARQQTTSSNFSGPALGALLSAMCLLLFIPLLLLFCQCGGANSIFPDQFTDLPFDATEHLISYHTEGKGDDKVSLLVCLLLLYDESMDPYSFGASSTTFTRYTQATRNTLTQAAIYDEIALPDTFLNDYYSQKALCATPMKDCLLEYDYEGQGSPAGSVGCCSLLESDNDLQFLNDLGPKFKTLAEICSPPKPVPVKLFSPPKVESIVKTTAGHVKTEKVISATNVNISKSSISTNPPSNIPPPLPSSKVTSISHSSANINQPAPLPPSGQTLLLQQQPMYYTTTPVVQPMHYINSPPGMIIQGIKSPKSSTSTASITSPVIVGPAADGNYVLTESKISSDEAQGLTPGSSRGTLPRGAILVKEAVPPQGVLGPAAQSSVYGILPGHTVTQGGGVVLVNRNLGQSWAGQPGQIRSESVTLASAGVGQPRMGHVVAVEPEVRHPGL</sequence>
<evidence type="ECO:0000256" key="3">
    <source>
        <dbReference type="ARBA" id="ARBA00022475"/>
    </source>
</evidence>
<dbReference type="InterPro" id="IPR050971">
    <property type="entry name" value="Cadherin-domain_protein"/>
</dbReference>
<dbReference type="GO" id="GO:0005886">
    <property type="term" value="C:plasma membrane"/>
    <property type="evidence" value="ECO:0007669"/>
    <property type="project" value="UniProtKB-SubCell"/>
</dbReference>
<evidence type="ECO:0000256" key="8">
    <source>
        <dbReference type="ARBA" id="ARBA00022737"/>
    </source>
</evidence>
<feature type="domain" description="Cadherin" evidence="19">
    <location>
        <begin position="402"/>
        <end position="513"/>
    </location>
</feature>
<dbReference type="CDD" id="cd11304">
    <property type="entry name" value="Cadherin_repeat"/>
    <property type="match status" value="4"/>
</dbReference>
<feature type="region of interest" description="Disordered" evidence="18">
    <location>
        <begin position="351"/>
        <end position="384"/>
    </location>
</feature>
<dbReference type="SMART" id="SM00112">
    <property type="entry name" value="CA"/>
    <property type="match status" value="4"/>
</dbReference>
<feature type="compositionally biased region" description="Gly residues" evidence="18">
    <location>
        <begin position="351"/>
        <end position="367"/>
    </location>
</feature>
<dbReference type="GeneTree" id="ENSGT01030000234624"/>
<feature type="domain" description="Cadherin" evidence="19">
    <location>
        <begin position="139"/>
        <end position="240"/>
    </location>
</feature>
<dbReference type="InterPro" id="IPR027397">
    <property type="entry name" value="Catenin-bd_sf"/>
</dbReference>
<dbReference type="Pfam" id="PF01049">
    <property type="entry name" value="CADH_Y-type_LIR"/>
    <property type="match status" value="1"/>
</dbReference>
<accession>A0A667WU57</accession>
<dbReference type="PANTHER" id="PTHR24025">
    <property type="entry name" value="DESMOGLEIN FAMILY MEMBER"/>
    <property type="match status" value="1"/>
</dbReference>
<dbReference type="InParanoid" id="A0A667WU57"/>
<dbReference type="GO" id="GO:0005509">
    <property type="term" value="F:calcium ion binding"/>
    <property type="evidence" value="ECO:0007669"/>
    <property type="project" value="UniProtKB-UniRule"/>
</dbReference>
<dbReference type="Ensembl" id="ENSMMDT00005006183.1">
    <property type="protein sequence ID" value="ENSMMDP00005006022.1"/>
    <property type="gene ID" value="ENSMMDG00005003375.1"/>
</dbReference>
<reference evidence="20" key="2">
    <citation type="submission" date="2025-08" db="UniProtKB">
        <authorList>
            <consortium name="Ensembl"/>
        </authorList>
    </citation>
    <scope>IDENTIFICATION</scope>
</reference>
<evidence type="ECO:0000256" key="12">
    <source>
        <dbReference type="ARBA" id="ARBA00022989"/>
    </source>
</evidence>
<dbReference type="GO" id="GO:0007156">
    <property type="term" value="P:homophilic cell adhesion via plasma membrane adhesion molecules"/>
    <property type="evidence" value="ECO:0007669"/>
    <property type="project" value="InterPro"/>
</dbReference>
<keyword evidence="3" id="KW-1003">Cell membrane</keyword>
<evidence type="ECO:0000256" key="13">
    <source>
        <dbReference type="ARBA" id="ARBA00023136"/>
    </source>
</evidence>
<evidence type="ECO:0000256" key="14">
    <source>
        <dbReference type="ARBA" id="ARBA00023180"/>
    </source>
</evidence>
<evidence type="ECO:0000256" key="1">
    <source>
        <dbReference type="ARBA" id="ARBA00004251"/>
    </source>
</evidence>
<dbReference type="PANTHER" id="PTHR24025:SF32">
    <property type="entry name" value="DESMOGLEIN-2"/>
    <property type="match status" value="1"/>
</dbReference>
<keyword evidence="13" id="KW-0472">Membrane</keyword>
<keyword evidence="4" id="KW-0165">Cleavage on pair of basic residues</keyword>
<gene>
    <name evidence="20" type="primary">LOC115358436</name>
</gene>
<dbReference type="Proteomes" id="UP000472263">
    <property type="component" value="Chromosome 4"/>
</dbReference>
<keyword evidence="11" id="KW-0965">Cell junction</keyword>
<evidence type="ECO:0000259" key="19">
    <source>
        <dbReference type="PROSITE" id="PS50268"/>
    </source>
</evidence>
<dbReference type="PRINTS" id="PR00205">
    <property type="entry name" value="CADHERIN"/>
</dbReference>
<reference evidence="20" key="1">
    <citation type="submission" date="2019-06" db="EMBL/GenBank/DDBJ databases">
        <authorList>
            <consortium name="Wellcome Sanger Institute Data Sharing"/>
        </authorList>
    </citation>
    <scope>NUCLEOTIDE SEQUENCE [LARGE SCALE GENOMIC DNA]</scope>
</reference>
<evidence type="ECO:0000256" key="16">
    <source>
        <dbReference type="RuleBase" id="RU003318"/>
    </source>
</evidence>
<dbReference type="FunFam" id="2.60.40.60:FF:000074">
    <property type="entry name" value="Desmoglein 4"/>
    <property type="match status" value="1"/>
</dbReference>
<dbReference type="FunFam" id="2.60.40.60:FF:000031">
    <property type="entry name" value="Cadherin 3"/>
    <property type="match status" value="1"/>
</dbReference>
<dbReference type="Gene3D" id="2.60.40.60">
    <property type="entry name" value="Cadherins"/>
    <property type="match status" value="5"/>
</dbReference>
<keyword evidence="21" id="KW-1185">Reference proteome</keyword>
<dbReference type="InterPro" id="IPR000233">
    <property type="entry name" value="Cadherin_Y-type_LIR"/>
</dbReference>
<dbReference type="SUPFAM" id="SSF49313">
    <property type="entry name" value="Cadherin-like"/>
    <property type="match status" value="5"/>
</dbReference>
<evidence type="ECO:0000256" key="2">
    <source>
        <dbReference type="ARBA" id="ARBA00004568"/>
    </source>
</evidence>
<keyword evidence="9 15" id="KW-0106">Calcium</keyword>
<evidence type="ECO:0000256" key="9">
    <source>
        <dbReference type="ARBA" id="ARBA00022837"/>
    </source>
</evidence>
<evidence type="ECO:0000256" key="5">
    <source>
        <dbReference type="ARBA" id="ARBA00022692"/>
    </source>
</evidence>
<keyword evidence="7" id="KW-0732">Signal</keyword>
<evidence type="ECO:0000256" key="17">
    <source>
        <dbReference type="RuleBase" id="RU004358"/>
    </source>
</evidence>
<feature type="region of interest" description="Disordered" evidence="18">
    <location>
        <begin position="396"/>
        <end position="415"/>
    </location>
</feature>
<feature type="domain" description="Cadherin" evidence="19">
    <location>
        <begin position="241"/>
        <end position="361"/>
    </location>
</feature>
<evidence type="ECO:0000313" key="20">
    <source>
        <dbReference type="Ensembl" id="ENSMMDP00005006022.1"/>
    </source>
</evidence>
<dbReference type="Pfam" id="PF00028">
    <property type="entry name" value="Cadherin"/>
    <property type="match status" value="4"/>
</dbReference>
<dbReference type="InterPro" id="IPR015919">
    <property type="entry name" value="Cadherin-like_sf"/>
</dbReference>
<keyword evidence="5 16" id="KW-0812">Transmembrane</keyword>
<dbReference type="AlphaFoldDB" id="A0A667WU57"/>